<evidence type="ECO:0000313" key="4">
    <source>
        <dbReference type="EMBL" id="CAB5060917.1"/>
    </source>
</evidence>
<name>A0A6J7U8F3_9ZZZZ</name>
<evidence type="ECO:0000256" key="1">
    <source>
        <dbReference type="ARBA" id="ARBA00022884"/>
    </source>
</evidence>
<proteinExistence type="predicted"/>
<dbReference type="GO" id="GO:0003723">
    <property type="term" value="F:RNA binding"/>
    <property type="evidence" value="ECO:0007669"/>
    <property type="project" value="UniProtKB-KW"/>
</dbReference>
<sequence length="256" mass="26920">MKSRRTLVREVLHRGLLSSAAEVEAALADNRVRVNGAVVSNAASLVAPGDAVHVAPMANRFVGRGGIKLEGALQHFGIHVGHQYCLDIGASTGGFTDCLLQHGAAHVVAVDVGRGQLHQKMLTHAAVTSLESQHISQLSPEGLRSHWGPGHHGLAQIVVTDVSFTSLAQLVPHIVSLSCNGAELVLLVKPQFEADRNDVPVGGIVVDPQVRQGAVDRVAEAVNAAGCHVHGQYESPISGAGGNIEFFLWATVHTDE</sequence>
<dbReference type="EMBL" id="CAFBQU010000005">
    <property type="protein sequence ID" value="CAB5060917.1"/>
    <property type="molecule type" value="Genomic_DNA"/>
</dbReference>
<dbReference type="PROSITE" id="PS50889">
    <property type="entry name" value="S4"/>
    <property type="match status" value="1"/>
</dbReference>
<organism evidence="4">
    <name type="scientific">freshwater metagenome</name>
    <dbReference type="NCBI Taxonomy" id="449393"/>
    <lineage>
        <taxon>unclassified sequences</taxon>
        <taxon>metagenomes</taxon>
        <taxon>ecological metagenomes</taxon>
    </lineage>
</organism>
<dbReference type="InterPro" id="IPR029063">
    <property type="entry name" value="SAM-dependent_MTases_sf"/>
</dbReference>
<dbReference type="CDD" id="cd00165">
    <property type="entry name" value="S4"/>
    <property type="match status" value="1"/>
</dbReference>
<dbReference type="GO" id="GO:0008168">
    <property type="term" value="F:methyltransferase activity"/>
    <property type="evidence" value="ECO:0007669"/>
    <property type="project" value="InterPro"/>
</dbReference>
<reference evidence="4" key="1">
    <citation type="submission" date="2020-05" db="EMBL/GenBank/DDBJ databases">
        <authorList>
            <person name="Chiriac C."/>
            <person name="Salcher M."/>
            <person name="Ghai R."/>
            <person name="Kavagutti S V."/>
        </authorList>
    </citation>
    <scope>NUCLEOTIDE SEQUENCE</scope>
</reference>
<accession>A0A6J7U8F3</accession>
<dbReference type="InterPro" id="IPR002942">
    <property type="entry name" value="S4_RNA-bd"/>
</dbReference>
<dbReference type="SUPFAM" id="SSF53335">
    <property type="entry name" value="S-adenosyl-L-methionine-dependent methyltransferases"/>
    <property type="match status" value="1"/>
</dbReference>
<dbReference type="PANTHER" id="PTHR32319:SF0">
    <property type="entry name" value="BACTERIAL HEMOLYSIN-LIKE PROTEIN"/>
    <property type="match status" value="1"/>
</dbReference>
<evidence type="ECO:0000259" key="3">
    <source>
        <dbReference type="Pfam" id="PF01728"/>
    </source>
</evidence>
<dbReference type="InterPro" id="IPR002877">
    <property type="entry name" value="RNA_MeTrfase_FtsJ_dom"/>
</dbReference>
<dbReference type="PANTHER" id="PTHR32319">
    <property type="entry name" value="BACTERIAL HEMOLYSIN-LIKE PROTEIN"/>
    <property type="match status" value="1"/>
</dbReference>
<dbReference type="Pfam" id="PF01479">
    <property type="entry name" value="S4"/>
    <property type="match status" value="1"/>
</dbReference>
<gene>
    <name evidence="4" type="ORF">UFOPK4347_00327</name>
</gene>
<dbReference type="Pfam" id="PF01728">
    <property type="entry name" value="FtsJ"/>
    <property type="match status" value="1"/>
</dbReference>
<dbReference type="AlphaFoldDB" id="A0A6J7U8F3"/>
<dbReference type="SUPFAM" id="SSF55174">
    <property type="entry name" value="Alpha-L RNA-binding motif"/>
    <property type="match status" value="1"/>
</dbReference>
<dbReference type="InterPro" id="IPR047048">
    <property type="entry name" value="TlyA"/>
</dbReference>
<dbReference type="Gene3D" id="3.40.50.150">
    <property type="entry name" value="Vaccinia Virus protein VP39"/>
    <property type="match status" value="1"/>
</dbReference>
<dbReference type="GO" id="GO:0032259">
    <property type="term" value="P:methylation"/>
    <property type="evidence" value="ECO:0007669"/>
    <property type="project" value="InterPro"/>
</dbReference>
<keyword evidence="1" id="KW-0694">RNA-binding</keyword>
<protein>
    <submittedName>
        <fullName evidence="4">Unannotated protein</fullName>
    </submittedName>
</protein>
<feature type="domain" description="RNA-binding S4" evidence="2">
    <location>
        <begin position="12"/>
        <end position="52"/>
    </location>
</feature>
<feature type="domain" description="Ribosomal RNA methyltransferase FtsJ" evidence="3">
    <location>
        <begin position="61"/>
        <end position="250"/>
    </location>
</feature>
<evidence type="ECO:0000259" key="2">
    <source>
        <dbReference type="Pfam" id="PF01479"/>
    </source>
</evidence>